<proteinExistence type="predicted"/>
<comment type="caution">
    <text evidence="2">The sequence shown here is derived from an EMBL/GenBank/DDBJ whole genome shotgun (WGS) entry which is preliminary data.</text>
</comment>
<dbReference type="Proteomes" id="UP000594638">
    <property type="component" value="Unassembled WGS sequence"/>
</dbReference>
<keyword evidence="3" id="KW-1185">Reference proteome</keyword>
<reference evidence="2 3" key="1">
    <citation type="submission" date="2019-12" db="EMBL/GenBank/DDBJ databases">
        <authorList>
            <person name="Alioto T."/>
            <person name="Alioto T."/>
            <person name="Gomez Garrido J."/>
        </authorList>
    </citation>
    <scope>NUCLEOTIDE SEQUENCE [LARGE SCALE GENOMIC DNA]</scope>
</reference>
<dbReference type="AlphaFoldDB" id="A0A8S0V096"/>
<feature type="region of interest" description="Disordered" evidence="1">
    <location>
        <begin position="165"/>
        <end position="248"/>
    </location>
</feature>
<dbReference type="Gramene" id="OE9A053827T1">
    <property type="protein sequence ID" value="OE9A053827C1"/>
    <property type="gene ID" value="OE9A053827"/>
</dbReference>
<protein>
    <submittedName>
        <fullName evidence="2">Protein CHROMOSOME TRANSMISSION FIDELITY 7</fullName>
    </submittedName>
</protein>
<feature type="compositionally biased region" description="Basic and acidic residues" evidence="1">
    <location>
        <begin position="197"/>
        <end position="213"/>
    </location>
</feature>
<sequence>MHIAGQMEFEFLIPEDARLRVHISQRSNLEYVKNVMDHFDERQREDFCNSFLKHLAEILDIQFSAQLIQKLVFRSAFVTRIRGSFARKFQKAKRRKNKEITYTIYSFSIAMQVWAYEVIQEIRKCFDQRCRTLDAFFKNVQLHVYVALRPTHAYVEQPYFSTLVPYDDPQSRRQDSDDGVYSGGNGEDETSGDDDGDGKSGSDRDGYDSEDTGKSFTPPTALVSSPVRGAMTQPRPVGTSGSSLTRGEVEKLLLDQRILFEM</sequence>
<dbReference type="EMBL" id="CACTIH010009101">
    <property type="protein sequence ID" value="CAA3024054.1"/>
    <property type="molecule type" value="Genomic_DNA"/>
</dbReference>
<evidence type="ECO:0000313" key="3">
    <source>
        <dbReference type="Proteomes" id="UP000594638"/>
    </source>
</evidence>
<organism evidence="2 3">
    <name type="scientific">Olea europaea subsp. europaea</name>
    <dbReference type="NCBI Taxonomy" id="158383"/>
    <lineage>
        <taxon>Eukaryota</taxon>
        <taxon>Viridiplantae</taxon>
        <taxon>Streptophyta</taxon>
        <taxon>Embryophyta</taxon>
        <taxon>Tracheophyta</taxon>
        <taxon>Spermatophyta</taxon>
        <taxon>Magnoliopsida</taxon>
        <taxon>eudicotyledons</taxon>
        <taxon>Gunneridae</taxon>
        <taxon>Pentapetalae</taxon>
        <taxon>asterids</taxon>
        <taxon>lamiids</taxon>
        <taxon>Lamiales</taxon>
        <taxon>Oleaceae</taxon>
        <taxon>Oleeae</taxon>
        <taxon>Olea</taxon>
    </lineage>
</organism>
<name>A0A8S0V096_OLEEU</name>
<gene>
    <name evidence="2" type="ORF">OLEA9_A053827</name>
</gene>
<accession>A0A8S0V096</accession>
<evidence type="ECO:0000313" key="2">
    <source>
        <dbReference type="EMBL" id="CAA3024054.1"/>
    </source>
</evidence>
<evidence type="ECO:0000256" key="1">
    <source>
        <dbReference type="SAM" id="MobiDB-lite"/>
    </source>
</evidence>
<feature type="compositionally biased region" description="Acidic residues" evidence="1">
    <location>
        <begin position="186"/>
        <end position="196"/>
    </location>
</feature>